<accession>A0A975IZK9</accession>
<dbReference type="InterPro" id="IPR050515">
    <property type="entry name" value="Beta-lactam/transpept"/>
</dbReference>
<dbReference type="GO" id="GO:0005886">
    <property type="term" value="C:plasma membrane"/>
    <property type="evidence" value="ECO:0007669"/>
    <property type="project" value="TreeGrafter"/>
</dbReference>
<proteinExistence type="predicted"/>
<keyword evidence="2" id="KW-0378">Hydrolase</keyword>
<reference evidence="6" key="1">
    <citation type="submission" date="2021-04" db="EMBL/GenBank/DDBJ databases">
        <title>Luteolibacter sp. 32A isolated from the skin of an Anderson's salamander (Ambystoma andersonii).</title>
        <authorList>
            <person name="Spergser J."/>
            <person name="Busse H.-J."/>
        </authorList>
    </citation>
    <scope>NUCLEOTIDE SEQUENCE</scope>
    <source>
        <strain evidence="6">32A</strain>
    </source>
</reference>
<gene>
    <name evidence="6" type="ORF">KBB96_13065</name>
</gene>
<keyword evidence="7" id="KW-1185">Reference proteome</keyword>
<evidence type="ECO:0000259" key="5">
    <source>
        <dbReference type="Pfam" id="PF03717"/>
    </source>
</evidence>
<keyword evidence="3" id="KW-0472">Membrane</keyword>
<dbReference type="Gene3D" id="3.40.710.10">
    <property type="entry name" value="DD-peptidase/beta-lactamase superfamily"/>
    <property type="match status" value="1"/>
</dbReference>
<evidence type="ECO:0000313" key="7">
    <source>
        <dbReference type="Proteomes" id="UP000676169"/>
    </source>
</evidence>
<feature type="domain" description="Penicillin-binding protein dimerisation" evidence="5">
    <location>
        <begin position="51"/>
        <end position="266"/>
    </location>
</feature>
<organism evidence="6 7">
    <name type="scientific">Luteolibacter ambystomatis</name>
    <dbReference type="NCBI Taxonomy" id="2824561"/>
    <lineage>
        <taxon>Bacteria</taxon>
        <taxon>Pseudomonadati</taxon>
        <taxon>Verrucomicrobiota</taxon>
        <taxon>Verrucomicrobiia</taxon>
        <taxon>Verrucomicrobiales</taxon>
        <taxon>Verrucomicrobiaceae</taxon>
        <taxon>Luteolibacter</taxon>
    </lineage>
</organism>
<dbReference type="InterPro" id="IPR012338">
    <property type="entry name" value="Beta-lactam/transpept-like"/>
</dbReference>
<dbReference type="GO" id="GO:0008658">
    <property type="term" value="F:penicillin binding"/>
    <property type="evidence" value="ECO:0007669"/>
    <property type="project" value="InterPro"/>
</dbReference>
<dbReference type="InterPro" id="IPR001460">
    <property type="entry name" value="PCN-bd_Tpept"/>
</dbReference>
<dbReference type="PANTHER" id="PTHR30627">
    <property type="entry name" value="PEPTIDOGLYCAN D,D-TRANSPEPTIDASE"/>
    <property type="match status" value="1"/>
</dbReference>
<dbReference type="GO" id="GO:0004180">
    <property type="term" value="F:carboxypeptidase activity"/>
    <property type="evidence" value="ECO:0007669"/>
    <property type="project" value="UniProtKB-KW"/>
</dbReference>
<dbReference type="SUPFAM" id="SSF56601">
    <property type="entry name" value="beta-lactamase/transpeptidase-like"/>
    <property type="match status" value="1"/>
</dbReference>
<dbReference type="Gene3D" id="3.30.450.330">
    <property type="match status" value="1"/>
</dbReference>
<dbReference type="GO" id="GO:0071555">
    <property type="term" value="P:cell wall organization"/>
    <property type="evidence" value="ECO:0007669"/>
    <property type="project" value="TreeGrafter"/>
</dbReference>
<keyword evidence="2" id="KW-0645">Protease</keyword>
<evidence type="ECO:0000313" key="6">
    <source>
        <dbReference type="EMBL" id="QUE49800.1"/>
    </source>
</evidence>
<feature type="domain" description="Penicillin-binding protein transpeptidase" evidence="4">
    <location>
        <begin position="312"/>
        <end position="617"/>
    </location>
</feature>
<dbReference type="Pfam" id="PF00905">
    <property type="entry name" value="Transpeptidase"/>
    <property type="match status" value="1"/>
</dbReference>
<dbReference type="KEGG" id="lamb:KBB96_13065"/>
<dbReference type="Gene3D" id="3.90.1310.10">
    <property type="entry name" value="Penicillin-binding protein 2a (Domain 2)"/>
    <property type="match status" value="1"/>
</dbReference>
<dbReference type="InterPro" id="IPR005311">
    <property type="entry name" value="PBP_dimer"/>
</dbReference>
<evidence type="ECO:0000259" key="4">
    <source>
        <dbReference type="Pfam" id="PF00905"/>
    </source>
</evidence>
<protein>
    <submittedName>
        <fullName evidence="6">Penicillin-binding protein 2</fullName>
    </submittedName>
</protein>
<dbReference type="RefSeq" id="WP_211629889.1">
    <property type="nucleotide sequence ID" value="NZ_CP073100.1"/>
</dbReference>
<keyword evidence="2" id="KW-0121">Carboxypeptidase</keyword>
<dbReference type="InterPro" id="IPR036138">
    <property type="entry name" value="PBP_dimer_sf"/>
</dbReference>
<evidence type="ECO:0000256" key="1">
    <source>
        <dbReference type="ARBA" id="ARBA00004370"/>
    </source>
</evidence>
<sequence length="644" mass="69877">MLRTFQSRSLVICAVLVTGFSALSARLIQIQLVDRKRYAENGTSSGEMDRLPAMRGMIVDCNEEVLAKSLPMATVMVDLTHLSDPKTVAWGLARSEAKARPEWSTLDTHDQARLIKALRSKILTNENGEDIVEKHLAYVIGVLARPLGMRREELRAKIEEKRAANPKGYFALGRELPGDAAEPLRDAIEDSGIRGVRLENSLKRWYNAPTVATHVIGYTGEKEETGADGEVIHRAVGKAGIEASMEEYLRGRDGWRKFRSDAVGAPLPGDAESLLPPRAGLNVQLTLDMGIQTIVEEELDAAMTEYQSKRAAVVVMDPKTGAILAMVSRPNFDLNLRENITTNGFNFALQAVYEPGSTFKIVASSGAMNEKLVTPQSQIFCNNGIYHEGAIEVKDHGGYGMLSVEGILQHSSNIGAYKLALQLGNERFYRYVKDFGFGRKTGVLLAGESSGRARNSGNAVDFSRAAYGYALNVTPLQVATAYCAIGNDGSLLKPHIVKALIANDGSVVERYDPEVVSQVVRPDVARKMRTALQKVVDKQGTAPLAAVPGFHVAGKTGTARMHNPNGRGYLEGHYTVSFAGMLPAEDPKFVAVVVIDDPRTTKVTHFGGTIAAPVFGKMAARIANAMNLQPTEPVETPSSRTASR</sequence>
<dbReference type="AlphaFoldDB" id="A0A975IZK9"/>
<evidence type="ECO:0000256" key="2">
    <source>
        <dbReference type="ARBA" id="ARBA00022645"/>
    </source>
</evidence>
<name>A0A975IZK9_9BACT</name>
<comment type="subcellular location">
    <subcellularLocation>
        <location evidence="1">Membrane</location>
    </subcellularLocation>
</comment>
<dbReference type="Proteomes" id="UP000676169">
    <property type="component" value="Chromosome"/>
</dbReference>
<evidence type="ECO:0000256" key="3">
    <source>
        <dbReference type="ARBA" id="ARBA00023136"/>
    </source>
</evidence>
<dbReference type="Pfam" id="PF03717">
    <property type="entry name" value="PBP_dimer"/>
    <property type="match status" value="1"/>
</dbReference>
<dbReference type="EMBL" id="CP073100">
    <property type="protein sequence ID" value="QUE49800.1"/>
    <property type="molecule type" value="Genomic_DNA"/>
</dbReference>
<dbReference type="SUPFAM" id="SSF56519">
    <property type="entry name" value="Penicillin binding protein dimerisation domain"/>
    <property type="match status" value="1"/>
</dbReference>